<evidence type="ECO:0000256" key="4">
    <source>
        <dbReference type="ARBA" id="ARBA00023157"/>
    </source>
</evidence>
<dbReference type="GO" id="GO:0016491">
    <property type="term" value="F:oxidoreductase activity"/>
    <property type="evidence" value="ECO:0007669"/>
    <property type="project" value="InterPro"/>
</dbReference>
<feature type="domain" description="DSBA-like thioredoxin" evidence="9">
    <location>
        <begin position="92"/>
        <end position="184"/>
    </location>
</feature>
<gene>
    <name evidence="10" type="ORF">DZC52_08740</name>
</gene>
<dbReference type="InterPro" id="IPR050824">
    <property type="entry name" value="Thiol_disulfide_DsbA"/>
</dbReference>
<evidence type="ECO:0000256" key="7">
    <source>
        <dbReference type="SAM" id="MobiDB-lite"/>
    </source>
</evidence>
<dbReference type="Pfam" id="PF01323">
    <property type="entry name" value="DSBA"/>
    <property type="match status" value="1"/>
</dbReference>
<evidence type="ECO:0000313" key="10">
    <source>
        <dbReference type="EMBL" id="RFF30156.1"/>
    </source>
</evidence>
<evidence type="ECO:0000259" key="9">
    <source>
        <dbReference type="Pfam" id="PF01323"/>
    </source>
</evidence>
<evidence type="ECO:0000256" key="3">
    <source>
        <dbReference type="ARBA" id="ARBA00022729"/>
    </source>
</evidence>
<comment type="similarity">
    <text evidence="1">Belongs to the thioredoxin family. DsbA subfamily.</text>
</comment>
<name>A0A3E1K803_9GAMM</name>
<feature type="compositionally biased region" description="Acidic residues" evidence="7">
    <location>
        <begin position="214"/>
        <end position="232"/>
    </location>
</feature>
<keyword evidence="3 8" id="KW-0732">Signal</keyword>
<feature type="signal peptide" evidence="8">
    <location>
        <begin position="1"/>
        <end position="21"/>
    </location>
</feature>
<dbReference type="InterPro" id="IPR036249">
    <property type="entry name" value="Thioredoxin-like_sf"/>
</dbReference>
<feature type="chain" id="PRO_5017702443" description="Thiol:disulfide interchange protein DsbA" evidence="8">
    <location>
        <begin position="22"/>
        <end position="232"/>
    </location>
</feature>
<dbReference type="EMBL" id="QUZK01000037">
    <property type="protein sequence ID" value="RFF30156.1"/>
    <property type="molecule type" value="Genomic_DNA"/>
</dbReference>
<evidence type="ECO:0000313" key="11">
    <source>
        <dbReference type="Proteomes" id="UP000260351"/>
    </source>
</evidence>
<evidence type="ECO:0000256" key="2">
    <source>
        <dbReference type="ARBA" id="ARBA00013831"/>
    </source>
</evidence>
<evidence type="ECO:0000256" key="1">
    <source>
        <dbReference type="ARBA" id="ARBA00005791"/>
    </source>
</evidence>
<accession>A0A3E1K803</accession>
<reference evidence="10 11" key="1">
    <citation type="submission" date="2018-08" db="EMBL/GenBank/DDBJ databases">
        <title>Wenzhouxiangella salilacus sp. nov., a novel bacterium isolated from a saline lake in Xinjiang Province, China.</title>
        <authorList>
            <person name="Han S."/>
        </authorList>
    </citation>
    <scope>NUCLEOTIDE SEQUENCE [LARGE SCALE GENOMIC DNA]</scope>
    <source>
        <strain evidence="10 11">XDB06</strain>
    </source>
</reference>
<protein>
    <recommendedName>
        <fullName evidence="2">Thiol:disulfide interchange protein DsbA</fullName>
    </recommendedName>
</protein>
<dbReference type="OrthoDB" id="9784896at2"/>
<dbReference type="SUPFAM" id="SSF52833">
    <property type="entry name" value="Thioredoxin-like"/>
    <property type="match status" value="1"/>
</dbReference>
<keyword evidence="5" id="KW-0676">Redox-active center</keyword>
<dbReference type="InterPro" id="IPR001853">
    <property type="entry name" value="DSBA-like_thioredoxin_dom"/>
</dbReference>
<keyword evidence="11" id="KW-1185">Reference proteome</keyword>
<feature type="disulfide bond" description="Redox-active" evidence="6">
    <location>
        <begin position="54"/>
        <end position="57"/>
    </location>
</feature>
<comment type="caution">
    <text evidence="10">The sequence shown here is derived from an EMBL/GenBank/DDBJ whole genome shotgun (WGS) entry which is preliminary data.</text>
</comment>
<dbReference type="Proteomes" id="UP000260351">
    <property type="component" value="Unassembled WGS sequence"/>
</dbReference>
<dbReference type="PANTHER" id="PTHR35891">
    <property type="entry name" value="THIOL:DISULFIDE INTERCHANGE PROTEIN DSBA"/>
    <property type="match status" value="1"/>
</dbReference>
<dbReference type="Gene3D" id="3.40.30.10">
    <property type="entry name" value="Glutaredoxin"/>
    <property type="match status" value="1"/>
</dbReference>
<evidence type="ECO:0000256" key="8">
    <source>
        <dbReference type="SAM" id="SignalP"/>
    </source>
</evidence>
<evidence type="ECO:0000256" key="5">
    <source>
        <dbReference type="ARBA" id="ARBA00023284"/>
    </source>
</evidence>
<keyword evidence="4" id="KW-1015">Disulfide bond</keyword>
<organism evidence="10 11">
    <name type="scientific">Wenzhouxiangella sediminis</name>
    <dbReference type="NCBI Taxonomy" id="1792836"/>
    <lineage>
        <taxon>Bacteria</taxon>
        <taxon>Pseudomonadati</taxon>
        <taxon>Pseudomonadota</taxon>
        <taxon>Gammaproteobacteria</taxon>
        <taxon>Chromatiales</taxon>
        <taxon>Wenzhouxiangellaceae</taxon>
        <taxon>Wenzhouxiangella</taxon>
    </lineage>
</organism>
<dbReference type="RefSeq" id="WP_116650757.1">
    <property type="nucleotide sequence ID" value="NZ_QUZK01000037.1"/>
</dbReference>
<dbReference type="CDD" id="cd03019">
    <property type="entry name" value="DsbA_DsbA"/>
    <property type="match status" value="1"/>
</dbReference>
<dbReference type="AlphaFoldDB" id="A0A3E1K803"/>
<dbReference type="InterPro" id="IPR023205">
    <property type="entry name" value="DsbA/DsbL"/>
</dbReference>
<dbReference type="PANTHER" id="PTHR35891:SF2">
    <property type="entry name" value="THIOL:DISULFIDE INTERCHANGE PROTEIN DSBA"/>
    <property type="match status" value="1"/>
</dbReference>
<evidence type="ECO:0000256" key="6">
    <source>
        <dbReference type="PIRSR" id="PIRSR001488-1"/>
    </source>
</evidence>
<feature type="region of interest" description="Disordered" evidence="7">
    <location>
        <begin position="207"/>
        <end position="232"/>
    </location>
</feature>
<dbReference type="PIRSF" id="PIRSF001488">
    <property type="entry name" value="Tdi_protein"/>
    <property type="match status" value="1"/>
</dbReference>
<proteinExistence type="inferred from homology"/>
<sequence length="232" mass="25875">MRKYLHLMASAVVLFSGSLMAQEFQEGQHFQKIGSPVATPDDKVVVTDGFAYPCGACRRFLPYVGSWAENTPDYVEVEHLPIALQPGWDLFVRAYYTAQVMGIAEETHEAMFKAVHDERRQFRSFEDIADFYAEHGVEAESFLNTAQSFAVDARIRQNRNDVRTFGIRGTPAVIVQGKWRVSPNGFSSYDEMLAAVDYLVQREAEALGLGQDAETPESDEAASSEQAEEASS</sequence>